<dbReference type="PANTHER" id="PTHR12701:SF44">
    <property type="entry name" value="ENDOPLASMIC RETICULUM TRANSMEMBRANE PROTEIN"/>
    <property type="match status" value="1"/>
</dbReference>
<evidence type="ECO:0000256" key="3">
    <source>
        <dbReference type="ARBA" id="ARBA00022448"/>
    </source>
</evidence>
<dbReference type="GO" id="GO:0006886">
    <property type="term" value="P:intracellular protein transport"/>
    <property type="evidence" value="ECO:0007669"/>
    <property type="project" value="UniProtKB-UniRule"/>
</dbReference>
<evidence type="ECO:0000256" key="7">
    <source>
        <dbReference type="ARBA" id="ARBA00022927"/>
    </source>
</evidence>
<dbReference type="AlphaFoldDB" id="A0A2C9UU48"/>
<proteinExistence type="inferred from homology"/>
<dbReference type="GO" id="GO:0070973">
    <property type="term" value="P:protein localization to endoplasmic reticulum exit site"/>
    <property type="evidence" value="ECO:0000318"/>
    <property type="project" value="GO_Central"/>
</dbReference>
<keyword evidence="11" id="KW-0931">ER-Golgi transport</keyword>
<evidence type="ECO:0000256" key="10">
    <source>
        <dbReference type="ARBA" id="ARBA00023136"/>
    </source>
</evidence>
<evidence type="ECO:0000256" key="12">
    <source>
        <dbReference type="SAM" id="MobiDB-lite"/>
    </source>
</evidence>
<evidence type="ECO:0000256" key="1">
    <source>
        <dbReference type="ARBA" id="ARBA00004477"/>
    </source>
</evidence>
<comment type="function">
    <text evidence="11">May play a role in anterograde transport of membrane proteins from the endoplasmic reticulum to the Golgi.</text>
</comment>
<feature type="transmembrane region" description="Helical" evidence="11">
    <location>
        <begin position="84"/>
        <end position="104"/>
    </location>
</feature>
<protein>
    <recommendedName>
        <fullName evidence="11">Endoplasmic reticulum transmembrane protein</fullName>
    </recommendedName>
</protein>
<evidence type="ECO:0000313" key="14">
    <source>
        <dbReference type="Proteomes" id="UP000091857"/>
    </source>
</evidence>
<dbReference type="Gramene" id="Manes.12G073500.1.v8.1">
    <property type="protein sequence ID" value="Manes.12G073500.1.v8.1.CDS"/>
    <property type="gene ID" value="Manes.12G073500.v8.1"/>
</dbReference>
<comment type="caution">
    <text evidence="13">The sequence shown here is derived from an EMBL/GenBank/DDBJ whole genome shotgun (WGS) entry which is preliminary data.</text>
</comment>
<dbReference type="FunFam" id="1.20.5.110:FF:000011">
    <property type="entry name" value="B-cell receptor-associated protein 29"/>
    <property type="match status" value="1"/>
</dbReference>
<keyword evidence="14" id="KW-1185">Reference proteome</keyword>
<dbReference type="Gene3D" id="1.20.5.110">
    <property type="match status" value="1"/>
</dbReference>
<evidence type="ECO:0000256" key="5">
    <source>
        <dbReference type="ARBA" id="ARBA00022703"/>
    </source>
</evidence>
<dbReference type="OMA" id="MEMAVIL"/>
<evidence type="ECO:0000256" key="8">
    <source>
        <dbReference type="ARBA" id="ARBA00022989"/>
    </source>
</evidence>
<dbReference type="STRING" id="3983.A0A2C9UU48"/>
<keyword evidence="5" id="KW-0053">Apoptosis</keyword>
<keyword evidence="9" id="KW-0175">Coiled coil</keyword>
<feature type="region of interest" description="Disordered" evidence="12">
    <location>
        <begin position="125"/>
        <end position="144"/>
    </location>
</feature>
<feature type="compositionally biased region" description="Basic and acidic residues" evidence="12">
    <location>
        <begin position="132"/>
        <end position="144"/>
    </location>
</feature>
<dbReference type="GO" id="GO:0006888">
    <property type="term" value="P:endoplasmic reticulum to Golgi vesicle-mediated transport"/>
    <property type="evidence" value="ECO:0000318"/>
    <property type="project" value="GO_Central"/>
</dbReference>
<dbReference type="OrthoDB" id="435607at2759"/>
<feature type="transmembrane region" description="Helical" evidence="11">
    <location>
        <begin position="6"/>
        <end position="22"/>
    </location>
</feature>
<evidence type="ECO:0000256" key="4">
    <source>
        <dbReference type="ARBA" id="ARBA00022692"/>
    </source>
</evidence>
<name>A0A2C9UU48_MANES</name>
<comment type="subcellular location">
    <subcellularLocation>
        <location evidence="1 11">Endoplasmic reticulum membrane</location>
        <topology evidence="1 11">Multi-pass membrane protein</topology>
    </subcellularLocation>
</comment>
<keyword evidence="8 11" id="KW-1133">Transmembrane helix</keyword>
<evidence type="ECO:0000313" key="13">
    <source>
        <dbReference type="EMBL" id="OAY35113.1"/>
    </source>
</evidence>
<keyword evidence="7 11" id="KW-0653">Protein transport</keyword>
<comment type="similarity">
    <text evidence="2 11">Belongs to the BCAP29/BCAP31 family.</text>
</comment>
<feature type="transmembrane region" description="Helical" evidence="11">
    <location>
        <begin position="43"/>
        <end position="64"/>
    </location>
</feature>
<evidence type="ECO:0000256" key="6">
    <source>
        <dbReference type="ARBA" id="ARBA00022824"/>
    </source>
</evidence>
<keyword evidence="3 11" id="KW-0813">Transport</keyword>
<accession>A0A2C9UU48</accession>
<evidence type="ECO:0000256" key="11">
    <source>
        <dbReference type="RuleBase" id="RU367026"/>
    </source>
</evidence>
<gene>
    <name evidence="13" type="ORF">MANES_12G073500v8</name>
</gene>
<keyword evidence="10 11" id="KW-0472">Membrane</keyword>
<dbReference type="PANTHER" id="PTHR12701">
    <property type="entry name" value="BCR-ASSOCIATED PROTEIN, BAP"/>
    <property type="match status" value="1"/>
</dbReference>
<organism evidence="13 14">
    <name type="scientific">Manihot esculenta</name>
    <name type="common">Cassava</name>
    <name type="synonym">Jatropha manihot</name>
    <dbReference type="NCBI Taxonomy" id="3983"/>
    <lineage>
        <taxon>Eukaryota</taxon>
        <taxon>Viridiplantae</taxon>
        <taxon>Streptophyta</taxon>
        <taxon>Embryophyta</taxon>
        <taxon>Tracheophyta</taxon>
        <taxon>Spermatophyta</taxon>
        <taxon>Magnoliopsida</taxon>
        <taxon>eudicotyledons</taxon>
        <taxon>Gunneridae</taxon>
        <taxon>Pentapetalae</taxon>
        <taxon>rosids</taxon>
        <taxon>fabids</taxon>
        <taxon>Malpighiales</taxon>
        <taxon>Euphorbiaceae</taxon>
        <taxon>Crotonoideae</taxon>
        <taxon>Manihoteae</taxon>
        <taxon>Manihot</taxon>
    </lineage>
</organism>
<dbReference type="EMBL" id="CM004398">
    <property type="protein sequence ID" value="OAY35113.1"/>
    <property type="molecule type" value="Genomic_DNA"/>
</dbReference>
<dbReference type="Proteomes" id="UP000091857">
    <property type="component" value="Chromosome 12"/>
</dbReference>
<sequence length="221" mass="25246">MIQLLYTVIFAEMALILTFLFKTPLRKLVIMTLDRVKRGRGPVMVKTIAGTVFIVLLSSVYSMIKIQNRMLEAGAPNPTDQVLMSRHMLEASLMGFLLFLSLMIDRLHHYIRELRLLRKTMEAAKKQSQSLDDGKNGNSEKTKGLKDEIVNLKTKIKNLESECEGKAKQAKAAETEAEALRKQSEGFLLEYDRLLEDNQNLRNQLESIDQTLLQSDDKKNM</sequence>
<reference evidence="14" key="1">
    <citation type="journal article" date="2016" name="Nat. Biotechnol.">
        <title>Sequencing wild and cultivated cassava and related species reveals extensive interspecific hybridization and genetic diversity.</title>
        <authorList>
            <person name="Bredeson J.V."/>
            <person name="Lyons J.B."/>
            <person name="Prochnik S.E."/>
            <person name="Wu G.A."/>
            <person name="Ha C.M."/>
            <person name="Edsinger-Gonzales E."/>
            <person name="Grimwood J."/>
            <person name="Schmutz J."/>
            <person name="Rabbi I.Y."/>
            <person name="Egesi C."/>
            <person name="Nauluvula P."/>
            <person name="Lebot V."/>
            <person name="Ndunguru J."/>
            <person name="Mkamilo G."/>
            <person name="Bart R.S."/>
            <person name="Setter T.L."/>
            <person name="Gleadow R.M."/>
            <person name="Kulakow P."/>
            <person name="Ferguson M.E."/>
            <person name="Rounsley S."/>
            <person name="Rokhsar D.S."/>
        </authorList>
    </citation>
    <scope>NUCLEOTIDE SEQUENCE [LARGE SCALE GENOMIC DNA]</scope>
    <source>
        <strain evidence="14">cv. AM560-2</strain>
    </source>
</reference>
<dbReference type="InterPro" id="IPR008417">
    <property type="entry name" value="BAP29/BAP31"/>
</dbReference>
<keyword evidence="4 11" id="KW-0812">Transmembrane</keyword>
<evidence type="ECO:0000256" key="9">
    <source>
        <dbReference type="ARBA" id="ARBA00023054"/>
    </source>
</evidence>
<dbReference type="GO" id="GO:0005789">
    <property type="term" value="C:endoplasmic reticulum membrane"/>
    <property type="evidence" value="ECO:0000318"/>
    <property type="project" value="GO_Central"/>
</dbReference>
<evidence type="ECO:0000256" key="2">
    <source>
        <dbReference type="ARBA" id="ARBA00007956"/>
    </source>
</evidence>
<keyword evidence="6 11" id="KW-0256">Endoplasmic reticulum</keyword>